<dbReference type="Gene3D" id="6.10.140.1740">
    <property type="match status" value="1"/>
</dbReference>
<evidence type="ECO:0000259" key="16">
    <source>
        <dbReference type="PROSITE" id="PS50016"/>
    </source>
</evidence>
<dbReference type="InterPro" id="IPR001965">
    <property type="entry name" value="Znf_PHD"/>
</dbReference>
<accession>A0A8T2VI30</accession>
<dbReference type="GO" id="GO:0005634">
    <property type="term" value="C:nucleus"/>
    <property type="evidence" value="ECO:0007669"/>
    <property type="project" value="UniProtKB-SubCell"/>
</dbReference>
<dbReference type="InterPro" id="IPR019786">
    <property type="entry name" value="Zinc_finger_PHD-type_CS"/>
</dbReference>
<comment type="function">
    <text evidence="14">Component of an histone acetyltransferase complex.</text>
</comment>
<dbReference type="SUPFAM" id="SSF57903">
    <property type="entry name" value="FYVE/PHD zinc finger"/>
    <property type="match status" value="1"/>
</dbReference>
<evidence type="ECO:0000256" key="4">
    <source>
        <dbReference type="ARBA" id="ARBA00022723"/>
    </source>
</evidence>
<dbReference type="PANTHER" id="PTHR10333">
    <property type="entry name" value="INHIBITOR OF GROWTH PROTEIN"/>
    <property type="match status" value="1"/>
</dbReference>
<dbReference type="Pfam" id="PF12998">
    <property type="entry name" value="ING"/>
    <property type="match status" value="1"/>
</dbReference>
<feature type="binding site" evidence="12">
    <location>
        <position position="183"/>
    </location>
    <ligand>
        <name>Zn(2+)</name>
        <dbReference type="ChEBI" id="CHEBI:29105"/>
        <label>2</label>
    </ligand>
</feature>
<dbReference type="InterPro" id="IPR011011">
    <property type="entry name" value="Znf_FYVE_PHD"/>
</dbReference>
<dbReference type="CDD" id="cd15505">
    <property type="entry name" value="PHD_ING"/>
    <property type="match status" value="1"/>
</dbReference>
<evidence type="ECO:0000256" key="6">
    <source>
        <dbReference type="ARBA" id="ARBA00022833"/>
    </source>
</evidence>
<dbReference type="PROSITE" id="PS01359">
    <property type="entry name" value="ZF_PHD_1"/>
    <property type="match status" value="1"/>
</dbReference>
<dbReference type="GO" id="GO:0008270">
    <property type="term" value="F:zinc ion binding"/>
    <property type="evidence" value="ECO:0007669"/>
    <property type="project" value="UniProtKB-KW"/>
</dbReference>
<dbReference type="SMART" id="SM01408">
    <property type="entry name" value="ING"/>
    <property type="match status" value="1"/>
</dbReference>
<keyword evidence="4 12" id="KW-0479">Metal-binding</keyword>
<dbReference type="InterPro" id="IPR013083">
    <property type="entry name" value="Znf_RING/FYVE/PHD"/>
</dbReference>
<feature type="binding site" evidence="12">
    <location>
        <position position="172"/>
    </location>
    <ligand>
        <name>Zn(2+)</name>
        <dbReference type="ChEBI" id="CHEBI:29105"/>
        <label>1</label>
    </ligand>
</feature>
<dbReference type="PANTHER" id="PTHR10333:SF103">
    <property type="entry name" value="INHIBITOR OF GROWTH PROTEIN 3"/>
    <property type="match status" value="1"/>
</dbReference>
<keyword evidence="5 13" id="KW-0863">Zinc-finger</keyword>
<proteinExistence type="inferred from homology"/>
<feature type="site" description="Histone H3K4me3 binding" evidence="11">
    <location>
        <position position="184"/>
    </location>
</feature>
<feature type="site" description="Histone H3K4me3 binding" evidence="11">
    <location>
        <position position="169"/>
    </location>
</feature>
<dbReference type="InterPro" id="IPR059153">
    <property type="entry name" value="NSD_PHD-1st"/>
</dbReference>
<dbReference type="InterPro" id="IPR028651">
    <property type="entry name" value="ING_fam"/>
</dbReference>
<dbReference type="Proteomes" id="UP000825935">
    <property type="component" value="Chromosome 1"/>
</dbReference>
<dbReference type="PROSITE" id="PS50016">
    <property type="entry name" value="ZF_PHD_2"/>
    <property type="match status" value="1"/>
</dbReference>
<comment type="domain">
    <text evidence="14">The PHD-type zinc finger mediates the binding to H3K4me3.</text>
</comment>
<feature type="binding site" evidence="12">
    <location>
        <position position="213"/>
    </location>
    <ligand>
        <name>Zn(2+)</name>
        <dbReference type="ChEBI" id="CHEBI:29105"/>
        <label>2</label>
    </ligand>
</feature>
<dbReference type="SMART" id="SM00249">
    <property type="entry name" value="PHD"/>
    <property type="match status" value="1"/>
</dbReference>
<name>A0A8T2VI30_CERRI</name>
<keyword evidence="9" id="KW-0804">Transcription</keyword>
<dbReference type="Pfam" id="PF23011">
    <property type="entry name" value="PHD-1st_NSD"/>
    <property type="match status" value="1"/>
</dbReference>
<keyword evidence="7 14" id="KW-0156">Chromatin regulator</keyword>
<comment type="similarity">
    <text evidence="2 14">Belongs to the ING family.</text>
</comment>
<dbReference type="FunFam" id="3.30.40.10:FF:000021">
    <property type="entry name" value="Inhibitor of growth 2b"/>
    <property type="match status" value="1"/>
</dbReference>
<keyword evidence="15" id="KW-0175">Coiled coil</keyword>
<protein>
    <recommendedName>
        <fullName evidence="14">PHD finger protein ING</fullName>
    </recommendedName>
</protein>
<evidence type="ECO:0000256" key="12">
    <source>
        <dbReference type="PIRSR" id="PIRSR628651-51"/>
    </source>
</evidence>
<feature type="binding site" evidence="12">
    <location>
        <position position="210"/>
    </location>
    <ligand>
        <name>Zn(2+)</name>
        <dbReference type="ChEBI" id="CHEBI:29105"/>
        <label>2</label>
    </ligand>
</feature>
<keyword evidence="10 14" id="KW-0539">Nucleus</keyword>
<keyword evidence="6 12" id="KW-0862">Zinc</keyword>
<dbReference type="GO" id="GO:0006325">
    <property type="term" value="P:chromatin organization"/>
    <property type="evidence" value="ECO:0007669"/>
    <property type="project" value="UniProtKB-KW"/>
</dbReference>
<evidence type="ECO:0000256" key="9">
    <source>
        <dbReference type="ARBA" id="ARBA00023163"/>
    </source>
</evidence>
<feature type="domain" description="PHD-type" evidence="16">
    <location>
        <begin position="167"/>
        <end position="216"/>
    </location>
</feature>
<evidence type="ECO:0000256" key="14">
    <source>
        <dbReference type="RuleBase" id="RU361213"/>
    </source>
</evidence>
<feature type="binding site" evidence="12">
    <location>
        <position position="188"/>
    </location>
    <ligand>
        <name>Zn(2+)</name>
        <dbReference type="ChEBI" id="CHEBI:29105"/>
        <label>2</label>
    </ligand>
</feature>
<dbReference type="EMBL" id="CM035406">
    <property type="protein sequence ID" value="KAH7445293.1"/>
    <property type="molecule type" value="Genomic_DNA"/>
</dbReference>
<keyword evidence="18" id="KW-1185">Reference proteome</keyword>
<sequence length="222" mass="25968">MPYLEDFLKSISSFPDEFKNQYGQLRQLDERFQEYEKKLENQFEEELEETKKARESDSMLHSQILRQRITETADICKQIAEQKIKLAAQVYKRVDGHVRRLDKYLEKLDQELKREIGLRGGLSAAEHKSGISSPLRNEADAKSFQKQHVTEQPVSMDLDLPVDPNEPTYCICNRVSFGEMVACDNENCKIEWFHYECVGITDPPKGKWYCPECAPKMRRRKG</sequence>
<evidence type="ECO:0000256" key="3">
    <source>
        <dbReference type="ARBA" id="ARBA00022604"/>
    </source>
</evidence>
<comment type="caution">
    <text evidence="17">The sequence shown here is derived from an EMBL/GenBank/DDBJ whole genome shotgun (WGS) entry which is preliminary data.</text>
</comment>
<evidence type="ECO:0000256" key="2">
    <source>
        <dbReference type="ARBA" id="ARBA00010210"/>
    </source>
</evidence>
<comment type="subunit">
    <text evidence="14">Component of an histone acetyltransferase complex. Interacts with H3K4me3 and to a lesser extent with H3K4me2.</text>
</comment>
<feature type="site" description="Histone H3K4me3 binding" evidence="11">
    <location>
        <position position="180"/>
    </location>
</feature>
<comment type="subcellular location">
    <subcellularLocation>
        <location evidence="1 14">Nucleus</location>
    </subcellularLocation>
</comment>
<dbReference type="OMA" id="QPKGKWF"/>
<feature type="binding site" evidence="12">
    <location>
        <position position="197"/>
    </location>
    <ligand>
        <name>Zn(2+)</name>
        <dbReference type="ChEBI" id="CHEBI:29105"/>
        <label>1</label>
    </ligand>
</feature>
<feature type="binding site" evidence="12">
    <location>
        <position position="170"/>
    </location>
    <ligand>
        <name>Zn(2+)</name>
        <dbReference type="ChEBI" id="CHEBI:29105"/>
        <label>1</label>
    </ligand>
</feature>
<feature type="site" description="Histone H3K4me3 binding" evidence="11">
    <location>
        <position position="192"/>
    </location>
</feature>
<organism evidence="17 18">
    <name type="scientific">Ceratopteris richardii</name>
    <name type="common">Triangle waterfern</name>
    <dbReference type="NCBI Taxonomy" id="49495"/>
    <lineage>
        <taxon>Eukaryota</taxon>
        <taxon>Viridiplantae</taxon>
        <taxon>Streptophyta</taxon>
        <taxon>Embryophyta</taxon>
        <taxon>Tracheophyta</taxon>
        <taxon>Polypodiopsida</taxon>
        <taxon>Polypodiidae</taxon>
        <taxon>Polypodiales</taxon>
        <taxon>Pteridineae</taxon>
        <taxon>Pteridaceae</taxon>
        <taxon>Parkerioideae</taxon>
        <taxon>Ceratopteris</taxon>
    </lineage>
</organism>
<dbReference type="OrthoDB" id="5411773at2759"/>
<evidence type="ECO:0000313" key="17">
    <source>
        <dbReference type="EMBL" id="KAH7445293.1"/>
    </source>
</evidence>
<evidence type="ECO:0000256" key="7">
    <source>
        <dbReference type="ARBA" id="ARBA00022853"/>
    </source>
</evidence>
<evidence type="ECO:0000256" key="10">
    <source>
        <dbReference type="ARBA" id="ARBA00023242"/>
    </source>
</evidence>
<reference evidence="17" key="1">
    <citation type="submission" date="2021-08" db="EMBL/GenBank/DDBJ databases">
        <title>WGS assembly of Ceratopteris richardii.</title>
        <authorList>
            <person name="Marchant D.B."/>
            <person name="Chen G."/>
            <person name="Jenkins J."/>
            <person name="Shu S."/>
            <person name="Leebens-Mack J."/>
            <person name="Grimwood J."/>
            <person name="Schmutz J."/>
            <person name="Soltis P."/>
            <person name="Soltis D."/>
            <person name="Chen Z.-H."/>
        </authorList>
    </citation>
    <scope>NUCLEOTIDE SEQUENCE</scope>
    <source>
        <strain evidence="17">Whitten #5841</strain>
        <tissue evidence="17">Leaf</tissue>
    </source>
</reference>
<dbReference type="InterPro" id="IPR024610">
    <property type="entry name" value="ING_N_histone-binding"/>
</dbReference>
<evidence type="ECO:0000256" key="5">
    <source>
        <dbReference type="ARBA" id="ARBA00022771"/>
    </source>
</evidence>
<keyword evidence="8" id="KW-0805">Transcription regulation</keyword>
<dbReference type="AlphaFoldDB" id="A0A8T2VI30"/>
<dbReference type="InterPro" id="IPR019787">
    <property type="entry name" value="Znf_PHD-finger"/>
</dbReference>
<evidence type="ECO:0000313" key="18">
    <source>
        <dbReference type="Proteomes" id="UP000825935"/>
    </source>
</evidence>
<feature type="coiled-coil region" evidence="15">
    <location>
        <begin position="18"/>
        <end position="56"/>
    </location>
</feature>
<evidence type="ECO:0000256" key="15">
    <source>
        <dbReference type="SAM" id="Coils"/>
    </source>
</evidence>
<dbReference type="Gene3D" id="3.30.40.10">
    <property type="entry name" value="Zinc/RING finger domain, C3HC4 (zinc finger)"/>
    <property type="match status" value="1"/>
</dbReference>
<evidence type="ECO:0000256" key="11">
    <source>
        <dbReference type="PIRSR" id="PIRSR628651-50"/>
    </source>
</evidence>
<evidence type="ECO:0000256" key="1">
    <source>
        <dbReference type="ARBA" id="ARBA00004123"/>
    </source>
</evidence>
<keyword evidence="3" id="KW-0341">Growth regulation</keyword>
<evidence type="ECO:0000256" key="8">
    <source>
        <dbReference type="ARBA" id="ARBA00023015"/>
    </source>
</evidence>
<feature type="binding site" evidence="12">
    <location>
        <position position="194"/>
    </location>
    <ligand>
        <name>Zn(2+)</name>
        <dbReference type="ChEBI" id="CHEBI:29105"/>
        <label>1</label>
    </ligand>
</feature>
<evidence type="ECO:0000256" key="13">
    <source>
        <dbReference type="PROSITE-ProRule" id="PRU00146"/>
    </source>
</evidence>
<gene>
    <name evidence="17" type="ORF">KP509_01G001300</name>
</gene>